<dbReference type="Pfam" id="PF11716">
    <property type="entry name" value="MDMPI_N"/>
    <property type="match status" value="1"/>
</dbReference>
<dbReference type="NCBIfam" id="TIGR03083">
    <property type="entry name" value="maleylpyruvate isomerase family mycothiol-dependent enzyme"/>
    <property type="match status" value="1"/>
</dbReference>
<dbReference type="SUPFAM" id="SSF109854">
    <property type="entry name" value="DinB/YfiT-like putative metalloenzymes"/>
    <property type="match status" value="1"/>
</dbReference>
<accession>A0ABS6HW75</accession>
<sequence>MATAEPIVADLRAESDSLDALVADLPEPAWATATPAVGWTIAHQIAHLLWTDRMALLAITDEAGFADAVAQAATNPMGFVDDGADELAATPVPRLLADWRATRNRLHDALPAVADGRKLPWFGPPMSAASMATARLMETWAHGLDVADALGTVRPATDRLRSIAHLGVRTRDFAFTLHGLTPPAEPFRVELLSPSGDLWVWGPEQAAQRVTGAAEDFCLLVTQRRARTALAVRATGADAETWLTIVQAFAGPPGPGRG</sequence>
<dbReference type="InterPro" id="IPR013917">
    <property type="entry name" value="tRNA_wybutosine-synth"/>
</dbReference>
<dbReference type="Gene3D" id="1.20.120.450">
    <property type="entry name" value="dinb family like domain"/>
    <property type="match status" value="1"/>
</dbReference>
<evidence type="ECO:0000313" key="3">
    <source>
        <dbReference type="EMBL" id="MBU8826921.1"/>
    </source>
</evidence>
<evidence type="ECO:0000259" key="1">
    <source>
        <dbReference type="Pfam" id="PF08608"/>
    </source>
</evidence>
<dbReference type="EMBL" id="JAHBOM010000032">
    <property type="protein sequence ID" value="MBU8826921.1"/>
    <property type="molecule type" value="Genomic_DNA"/>
</dbReference>
<feature type="domain" description="tRNA wybutosine-synthesis" evidence="1">
    <location>
        <begin position="183"/>
        <end position="231"/>
    </location>
</feature>
<dbReference type="Proteomes" id="UP000696413">
    <property type="component" value="Unassembled WGS sequence"/>
</dbReference>
<dbReference type="InterPro" id="IPR034660">
    <property type="entry name" value="DinB/YfiT-like"/>
</dbReference>
<dbReference type="InterPro" id="IPR017518">
    <property type="entry name" value="CHP03084"/>
</dbReference>
<reference evidence="3 4" key="1">
    <citation type="submission" date="2021-05" db="EMBL/GenBank/DDBJ databases">
        <title>Draft Genome Sequences of Clinical Respiratory Isolates of Mycobacterium goodii Recovered in Ireland.</title>
        <authorList>
            <person name="Flanagan P.R."/>
            <person name="Mok S."/>
            <person name="Roycroft E."/>
            <person name="Rogers T.R."/>
            <person name="Fitzgibbon M."/>
        </authorList>
    </citation>
    <scope>NUCLEOTIDE SEQUENCE [LARGE SCALE GENOMIC DNA]</scope>
    <source>
        <strain evidence="3 4">14IE55</strain>
    </source>
</reference>
<protein>
    <submittedName>
        <fullName evidence="3">TIGR03084 family protein</fullName>
    </submittedName>
</protein>
<dbReference type="Pfam" id="PF08608">
    <property type="entry name" value="Wyosine_form"/>
    <property type="match status" value="1"/>
</dbReference>
<dbReference type="InterPro" id="IPR024344">
    <property type="entry name" value="MDMPI_metal-binding"/>
</dbReference>
<organism evidence="3 4">
    <name type="scientific">Mycolicibacterium goodii</name>
    <name type="common">Mycobacterium goodii</name>
    <dbReference type="NCBI Taxonomy" id="134601"/>
    <lineage>
        <taxon>Bacteria</taxon>
        <taxon>Bacillati</taxon>
        <taxon>Actinomycetota</taxon>
        <taxon>Actinomycetes</taxon>
        <taxon>Mycobacteriales</taxon>
        <taxon>Mycobacteriaceae</taxon>
        <taxon>Mycolicibacterium</taxon>
    </lineage>
</organism>
<dbReference type="NCBIfam" id="TIGR03084">
    <property type="entry name" value="TIGR03084 family metal-binding protein"/>
    <property type="match status" value="1"/>
</dbReference>
<dbReference type="InterPro" id="IPR017517">
    <property type="entry name" value="Maleyloyr_isom"/>
</dbReference>
<comment type="caution">
    <text evidence="3">The sequence shown here is derived from an EMBL/GenBank/DDBJ whole genome shotgun (WGS) entry which is preliminary data.</text>
</comment>
<name>A0ABS6HW75_MYCGD</name>
<dbReference type="RefSeq" id="WP_214396038.1">
    <property type="nucleotide sequence ID" value="NZ_JAHBOL010000038.1"/>
</dbReference>
<gene>
    <name evidence="3" type="ORF">KL859_29095</name>
</gene>
<proteinExistence type="predicted"/>
<feature type="domain" description="Mycothiol-dependent maleylpyruvate isomerase metal-binding" evidence="2">
    <location>
        <begin position="11"/>
        <end position="147"/>
    </location>
</feature>
<evidence type="ECO:0000313" key="4">
    <source>
        <dbReference type="Proteomes" id="UP000696413"/>
    </source>
</evidence>
<keyword evidence="4" id="KW-1185">Reference proteome</keyword>
<evidence type="ECO:0000259" key="2">
    <source>
        <dbReference type="Pfam" id="PF11716"/>
    </source>
</evidence>